<dbReference type="InterPro" id="IPR013785">
    <property type="entry name" value="Aldolase_TIM"/>
</dbReference>
<evidence type="ECO:0000256" key="3">
    <source>
        <dbReference type="PIRNR" id="PIRNR001365"/>
    </source>
</evidence>
<dbReference type="Pfam" id="PF00701">
    <property type="entry name" value="DHDPS"/>
    <property type="match status" value="1"/>
</dbReference>
<accession>A0ABS9KMY7</accession>
<dbReference type="PANTHER" id="PTHR12128">
    <property type="entry name" value="DIHYDRODIPICOLINATE SYNTHASE"/>
    <property type="match status" value="1"/>
</dbReference>
<dbReference type="InterPro" id="IPR002220">
    <property type="entry name" value="DapA-like"/>
</dbReference>
<evidence type="ECO:0000313" key="5">
    <source>
        <dbReference type="Proteomes" id="UP001165367"/>
    </source>
</evidence>
<name>A0ABS9KMY7_9BACT</name>
<keyword evidence="2 3" id="KW-0456">Lyase</keyword>
<dbReference type="SMART" id="SM01130">
    <property type="entry name" value="DHDPS"/>
    <property type="match status" value="1"/>
</dbReference>
<dbReference type="CDD" id="cd00408">
    <property type="entry name" value="DHDPS-like"/>
    <property type="match status" value="1"/>
</dbReference>
<dbReference type="RefSeq" id="WP_237869286.1">
    <property type="nucleotide sequence ID" value="NZ_JAKLTR010000003.1"/>
</dbReference>
<evidence type="ECO:0000256" key="2">
    <source>
        <dbReference type="ARBA" id="ARBA00023239"/>
    </source>
</evidence>
<protein>
    <submittedName>
        <fullName evidence="4">Dihydrodipicolinate synthase family protein</fullName>
    </submittedName>
</protein>
<comment type="similarity">
    <text evidence="1 3">Belongs to the DapA family.</text>
</comment>
<gene>
    <name evidence="4" type="ORF">LZZ85_05275</name>
</gene>
<sequence length="311" mass="34150">MPVKGKFVPVMLTPFDKTGKIDYDALAKLTAYYIDAGATGLFANCLSSEMFELLPDERSAVTSFVVKEAAGAVPVFSTGTFDGSLQQQADFSKRIYDTGVDAVVAITSILASEHEADDTLIDRVEELFSLTDGIPFGFYECPVPYKRVLSSASLQRIVRTGRVVYYKDTSLDIDAVTEKVKLTAHNSSFELYDAYMVNAVASLTAGCAGLSCIQGNFVPELISWVVNNFDNSSKIDQVNAAQKFLVDSMDVMHDVYPIAAKYFLQSRGYEIDMNTRRSVGELSGSAMAKLDQLSQDYDQLLELLGIKMIKV</sequence>
<dbReference type="EMBL" id="JAKLTR010000003">
    <property type="protein sequence ID" value="MCG2613678.1"/>
    <property type="molecule type" value="Genomic_DNA"/>
</dbReference>
<dbReference type="Proteomes" id="UP001165367">
    <property type="component" value="Unassembled WGS sequence"/>
</dbReference>
<dbReference type="Gene3D" id="3.20.20.70">
    <property type="entry name" value="Aldolase class I"/>
    <property type="match status" value="1"/>
</dbReference>
<evidence type="ECO:0000256" key="1">
    <source>
        <dbReference type="ARBA" id="ARBA00007592"/>
    </source>
</evidence>
<dbReference type="PIRSF" id="PIRSF001365">
    <property type="entry name" value="DHDPS"/>
    <property type="match status" value="1"/>
</dbReference>
<comment type="caution">
    <text evidence="4">The sequence shown here is derived from an EMBL/GenBank/DDBJ whole genome shotgun (WGS) entry which is preliminary data.</text>
</comment>
<reference evidence="4" key="1">
    <citation type="submission" date="2022-01" db="EMBL/GenBank/DDBJ databases">
        <authorList>
            <person name="Jo J.-H."/>
            <person name="Im W.-T."/>
        </authorList>
    </citation>
    <scope>NUCLEOTIDE SEQUENCE</scope>
    <source>
        <strain evidence="4">NA20</strain>
    </source>
</reference>
<evidence type="ECO:0000313" key="4">
    <source>
        <dbReference type="EMBL" id="MCG2613678.1"/>
    </source>
</evidence>
<keyword evidence="5" id="KW-1185">Reference proteome</keyword>
<organism evidence="4 5">
    <name type="scientific">Terrimonas ginsenosidimutans</name>
    <dbReference type="NCBI Taxonomy" id="2908004"/>
    <lineage>
        <taxon>Bacteria</taxon>
        <taxon>Pseudomonadati</taxon>
        <taxon>Bacteroidota</taxon>
        <taxon>Chitinophagia</taxon>
        <taxon>Chitinophagales</taxon>
        <taxon>Chitinophagaceae</taxon>
        <taxon>Terrimonas</taxon>
    </lineage>
</organism>
<dbReference type="PANTHER" id="PTHR12128:SF66">
    <property type="entry name" value="4-HYDROXY-2-OXOGLUTARATE ALDOLASE, MITOCHONDRIAL"/>
    <property type="match status" value="1"/>
</dbReference>
<proteinExistence type="inferred from homology"/>
<dbReference type="SUPFAM" id="SSF51569">
    <property type="entry name" value="Aldolase"/>
    <property type="match status" value="1"/>
</dbReference>